<proteinExistence type="inferred from homology"/>
<dbReference type="GO" id="GO:0006826">
    <property type="term" value="P:iron ion transport"/>
    <property type="evidence" value="ECO:0007669"/>
    <property type="project" value="UniProtKB-KW"/>
</dbReference>
<protein>
    <submittedName>
        <fullName evidence="17">TonB-dependent receptor</fullName>
    </submittedName>
</protein>
<evidence type="ECO:0000256" key="12">
    <source>
        <dbReference type="RuleBase" id="RU003357"/>
    </source>
</evidence>
<accession>A0A6M2BLW2</accession>
<reference evidence="17 18" key="1">
    <citation type="journal article" date="2014" name="Int. J. Syst. Evol. Microbiol.">
        <title>Solimonas terrae sp. nov., isolated from soil.</title>
        <authorList>
            <person name="Kim S.J."/>
            <person name="Moon J.Y."/>
            <person name="Weon H.Y."/>
            <person name="Ahn J.H."/>
            <person name="Chen W.M."/>
            <person name="Kwon S.W."/>
        </authorList>
    </citation>
    <scope>NUCLEOTIDE SEQUENCE [LARGE SCALE GENOMIC DNA]</scope>
    <source>
        <strain evidence="17 18">KIS83-12</strain>
    </source>
</reference>
<comment type="similarity">
    <text evidence="11 12">Belongs to the TonB-dependent receptor family.</text>
</comment>
<comment type="subcellular location">
    <subcellularLocation>
        <location evidence="1 11">Cell outer membrane</location>
        <topology evidence="1 11">Multi-pass membrane protein</topology>
    </subcellularLocation>
</comment>
<dbReference type="InterPro" id="IPR036942">
    <property type="entry name" value="Beta-barrel_TonB_sf"/>
</dbReference>
<evidence type="ECO:0000256" key="1">
    <source>
        <dbReference type="ARBA" id="ARBA00004571"/>
    </source>
</evidence>
<comment type="caution">
    <text evidence="17">The sequence shown here is derived from an EMBL/GenBank/DDBJ whole genome shotgun (WGS) entry which is preliminary data.</text>
</comment>
<dbReference type="InterPro" id="IPR000531">
    <property type="entry name" value="Beta-barrel_TonB"/>
</dbReference>
<feature type="domain" description="TonB-dependent receptor-like beta-barrel" evidence="15">
    <location>
        <begin position="320"/>
        <end position="763"/>
    </location>
</feature>
<keyword evidence="10 11" id="KW-0998">Cell outer membrane</keyword>
<dbReference type="GO" id="GO:0009279">
    <property type="term" value="C:cell outer membrane"/>
    <property type="evidence" value="ECO:0007669"/>
    <property type="project" value="UniProtKB-SubCell"/>
</dbReference>
<evidence type="ECO:0000256" key="8">
    <source>
        <dbReference type="ARBA" id="ARBA00023077"/>
    </source>
</evidence>
<dbReference type="AlphaFoldDB" id="A0A6M2BLW2"/>
<keyword evidence="7" id="KW-0406">Ion transport</keyword>
<keyword evidence="18" id="KW-1185">Reference proteome</keyword>
<keyword evidence="6" id="KW-0408">Iron</keyword>
<evidence type="ECO:0000313" key="17">
    <source>
        <dbReference type="EMBL" id="NGY03261.1"/>
    </source>
</evidence>
<evidence type="ECO:0000256" key="14">
    <source>
        <dbReference type="SAM" id="SignalP"/>
    </source>
</evidence>
<keyword evidence="5 11" id="KW-0812">Transmembrane</keyword>
<keyword evidence="14" id="KW-0732">Signal</keyword>
<keyword evidence="17" id="KW-0675">Receptor</keyword>
<dbReference type="PROSITE" id="PS52016">
    <property type="entry name" value="TONB_DEPENDENT_REC_3"/>
    <property type="match status" value="1"/>
</dbReference>
<keyword evidence="4" id="KW-0410">Iron transport</keyword>
<evidence type="ECO:0000256" key="2">
    <source>
        <dbReference type="ARBA" id="ARBA00022448"/>
    </source>
</evidence>
<feature type="compositionally biased region" description="Low complexity" evidence="13">
    <location>
        <begin position="27"/>
        <end position="51"/>
    </location>
</feature>
<dbReference type="InterPro" id="IPR039426">
    <property type="entry name" value="TonB-dep_rcpt-like"/>
</dbReference>
<feature type="region of interest" description="Disordered" evidence="13">
    <location>
        <begin position="27"/>
        <end position="56"/>
    </location>
</feature>
<evidence type="ECO:0000256" key="13">
    <source>
        <dbReference type="SAM" id="MobiDB-lite"/>
    </source>
</evidence>
<name>A0A6M2BLW2_9GAMM</name>
<evidence type="ECO:0000256" key="6">
    <source>
        <dbReference type="ARBA" id="ARBA00023004"/>
    </source>
</evidence>
<feature type="region of interest" description="Disordered" evidence="13">
    <location>
        <begin position="319"/>
        <end position="341"/>
    </location>
</feature>
<keyword evidence="3 11" id="KW-1134">Transmembrane beta strand</keyword>
<gene>
    <name evidence="17" type="ORF">G7Y85_00635</name>
</gene>
<evidence type="ECO:0000259" key="16">
    <source>
        <dbReference type="Pfam" id="PF07715"/>
    </source>
</evidence>
<feature type="domain" description="TonB-dependent receptor plug" evidence="16">
    <location>
        <begin position="105"/>
        <end position="212"/>
    </location>
</feature>
<keyword evidence="2 11" id="KW-0813">Transport</keyword>
<evidence type="ECO:0000256" key="7">
    <source>
        <dbReference type="ARBA" id="ARBA00023065"/>
    </source>
</evidence>
<dbReference type="Pfam" id="PF00593">
    <property type="entry name" value="TonB_dep_Rec_b-barrel"/>
    <property type="match status" value="1"/>
</dbReference>
<dbReference type="PANTHER" id="PTHR32552:SF81">
    <property type="entry name" value="TONB-DEPENDENT OUTER MEMBRANE RECEPTOR"/>
    <property type="match status" value="1"/>
</dbReference>
<dbReference type="EMBL" id="JAAMOW010000001">
    <property type="protein sequence ID" value="NGY03261.1"/>
    <property type="molecule type" value="Genomic_DNA"/>
</dbReference>
<evidence type="ECO:0000256" key="11">
    <source>
        <dbReference type="PROSITE-ProRule" id="PRU01360"/>
    </source>
</evidence>
<evidence type="ECO:0000256" key="4">
    <source>
        <dbReference type="ARBA" id="ARBA00022496"/>
    </source>
</evidence>
<evidence type="ECO:0000256" key="3">
    <source>
        <dbReference type="ARBA" id="ARBA00022452"/>
    </source>
</evidence>
<keyword evidence="9 11" id="KW-0472">Membrane</keyword>
<evidence type="ECO:0000256" key="9">
    <source>
        <dbReference type="ARBA" id="ARBA00023136"/>
    </source>
</evidence>
<dbReference type="Proteomes" id="UP000472676">
    <property type="component" value="Unassembled WGS sequence"/>
</dbReference>
<keyword evidence="8 12" id="KW-0798">TonB box</keyword>
<sequence>MKTEMSAALLLLLAATAPIAAQAQGAGTDQARQGAPALQSSADPSANAAPDTGTSATITDVDAGEILPTLPVPQTPDSVPVSADAQPGAKIEEIIVTATKREQSLREIPASIAVLKGDELERSGAAGIDDIARRVPGLNVATENGVQRVTIRGISAANNTNATTGTLFGNVSFTDAYLPVVSLDPQPFDLKTVEVLKGPQGTLFGAGALNGAVRYVPEPAMLGMFSAKYFAQYENVEHGADGVTYGAAVNLPIGDTLAVRIVGFDRASPGWIDNLSAGIDDANRTRQKGLRTMVEWQPDELWNVSLIYGLQDTSIRDEPLTDNLDGELTTRDRPRTSPTDKSYRLAGVNIERTFDWARLVSETDWVGKDSHTFLGNTRTLLPSSPVGLLGVQGGGNSDTWSQELRLVSPDDTDSRWRWIGGVFGSRQKIDNVVDLFAGNADIIPPGLFELLDAVLPPLDSLVDGDGVHLINLNPKVKVEELALFGSVTRELGDSWELTLGGRLYKTRSFGTNLQRGLVFAALNGSLEYTDKGGIKDTGFNPQASLSWHITDDILSYVAVSKGFRVGGLQPGITLPTSSTQAPHTFKSDTIWNYEGGVRTQWFDRTLSVDLTGFYIDWKNPQLQQHDSTLNIVYLDNVGGVESKGADFALQWITPFRLQLSANASYAKTVTTKAFQSGSGEVSMPGDDWPYAPRWQTSTTLSLPLEIGNWLLSSSVTHSYIGKTVNDIAEQMPIFNYQQLDAQLDLLSRSWTWFPEITLTVNNIMDKRAVVTSVSQGLITPVSRDVAYIQPRTFILRFGGSF</sequence>
<dbReference type="SUPFAM" id="SSF56935">
    <property type="entry name" value="Porins"/>
    <property type="match status" value="1"/>
</dbReference>
<feature type="chain" id="PRO_5027024514" evidence="14">
    <location>
        <begin position="24"/>
        <end position="801"/>
    </location>
</feature>
<feature type="signal peptide" evidence="14">
    <location>
        <begin position="1"/>
        <end position="23"/>
    </location>
</feature>
<evidence type="ECO:0000259" key="15">
    <source>
        <dbReference type="Pfam" id="PF00593"/>
    </source>
</evidence>
<organism evidence="17 18">
    <name type="scientific">Solimonas terrae</name>
    <dbReference type="NCBI Taxonomy" id="1396819"/>
    <lineage>
        <taxon>Bacteria</taxon>
        <taxon>Pseudomonadati</taxon>
        <taxon>Pseudomonadota</taxon>
        <taxon>Gammaproteobacteria</taxon>
        <taxon>Nevskiales</taxon>
        <taxon>Nevskiaceae</taxon>
        <taxon>Solimonas</taxon>
    </lineage>
</organism>
<evidence type="ECO:0000256" key="5">
    <source>
        <dbReference type="ARBA" id="ARBA00022692"/>
    </source>
</evidence>
<dbReference type="RefSeq" id="WP_166250685.1">
    <property type="nucleotide sequence ID" value="NZ_JAAMOW010000001.1"/>
</dbReference>
<dbReference type="Pfam" id="PF07715">
    <property type="entry name" value="Plug"/>
    <property type="match status" value="1"/>
</dbReference>
<dbReference type="Gene3D" id="2.40.170.20">
    <property type="entry name" value="TonB-dependent receptor, beta-barrel domain"/>
    <property type="match status" value="1"/>
</dbReference>
<dbReference type="PANTHER" id="PTHR32552">
    <property type="entry name" value="FERRICHROME IRON RECEPTOR-RELATED"/>
    <property type="match status" value="1"/>
</dbReference>
<dbReference type="InterPro" id="IPR012910">
    <property type="entry name" value="Plug_dom"/>
</dbReference>
<evidence type="ECO:0000256" key="10">
    <source>
        <dbReference type="ARBA" id="ARBA00023237"/>
    </source>
</evidence>
<evidence type="ECO:0000313" key="18">
    <source>
        <dbReference type="Proteomes" id="UP000472676"/>
    </source>
</evidence>